<reference evidence="2" key="1">
    <citation type="submission" date="2022-11" db="UniProtKB">
        <authorList>
            <consortium name="WormBaseParasite"/>
        </authorList>
    </citation>
    <scope>IDENTIFICATION</scope>
</reference>
<dbReference type="Proteomes" id="UP000887565">
    <property type="component" value="Unplaced"/>
</dbReference>
<evidence type="ECO:0000313" key="2">
    <source>
        <dbReference type="WBParaSite" id="nRc.2.0.1.t08304-RA"/>
    </source>
</evidence>
<protein>
    <submittedName>
        <fullName evidence="2">Uncharacterized protein</fullName>
    </submittedName>
</protein>
<organism evidence="1 2">
    <name type="scientific">Romanomermis culicivorax</name>
    <name type="common">Nematode worm</name>
    <dbReference type="NCBI Taxonomy" id="13658"/>
    <lineage>
        <taxon>Eukaryota</taxon>
        <taxon>Metazoa</taxon>
        <taxon>Ecdysozoa</taxon>
        <taxon>Nematoda</taxon>
        <taxon>Enoplea</taxon>
        <taxon>Dorylaimia</taxon>
        <taxon>Mermithida</taxon>
        <taxon>Mermithoidea</taxon>
        <taxon>Mermithidae</taxon>
        <taxon>Romanomermis</taxon>
    </lineage>
</organism>
<name>A0A915I4H0_ROMCU</name>
<sequence length="104" mass="11895">MTPICCNTWLVYPGQTSFGSWETPDLIVTLTLTGRVKRQLGIIDKWRTMEIIIEQNTMKHFILTNWALRRTKRGAGRNSYDNTPMVNGRLNVGYTKLNGAFACK</sequence>
<dbReference type="AlphaFoldDB" id="A0A915I4H0"/>
<accession>A0A915I4H0</accession>
<evidence type="ECO:0000313" key="1">
    <source>
        <dbReference type="Proteomes" id="UP000887565"/>
    </source>
</evidence>
<dbReference type="WBParaSite" id="nRc.2.0.1.t08304-RA">
    <property type="protein sequence ID" value="nRc.2.0.1.t08304-RA"/>
    <property type="gene ID" value="nRc.2.0.1.g08304"/>
</dbReference>
<proteinExistence type="predicted"/>
<keyword evidence="1" id="KW-1185">Reference proteome</keyword>